<sequence>MEILTATKHNTHEWLISTRIGKGFLFSVHQIHLPNPAHFSSFSFAYLSYLCDGYGSQGIR</sequence>
<dbReference type="Proteomes" id="UP000008063">
    <property type="component" value="Unassembled WGS sequence"/>
</dbReference>
<keyword evidence="2" id="KW-1185">Reference proteome</keyword>
<name>F8PYI0_SERL3</name>
<protein>
    <submittedName>
        <fullName evidence="1">Uncharacterized protein</fullName>
    </submittedName>
</protein>
<reference evidence="2" key="1">
    <citation type="journal article" date="2011" name="Science">
        <title>The plant cell wall-decomposing machinery underlies the functional diversity of forest fungi.</title>
        <authorList>
            <person name="Eastwood D.C."/>
            <person name="Floudas D."/>
            <person name="Binder M."/>
            <person name="Majcherczyk A."/>
            <person name="Schneider P."/>
            <person name="Aerts A."/>
            <person name="Asiegbu F.O."/>
            <person name="Baker S.E."/>
            <person name="Barry K."/>
            <person name="Bendiksby M."/>
            <person name="Blumentritt M."/>
            <person name="Coutinho P.M."/>
            <person name="Cullen D."/>
            <person name="de Vries R.P."/>
            <person name="Gathman A."/>
            <person name="Goodell B."/>
            <person name="Henrissat B."/>
            <person name="Ihrmark K."/>
            <person name="Kauserud H."/>
            <person name="Kohler A."/>
            <person name="LaButti K."/>
            <person name="Lapidus A."/>
            <person name="Lavin J.L."/>
            <person name="Lee Y.-H."/>
            <person name="Lindquist E."/>
            <person name="Lilly W."/>
            <person name="Lucas S."/>
            <person name="Morin E."/>
            <person name="Murat C."/>
            <person name="Oguiza J.A."/>
            <person name="Park J."/>
            <person name="Pisabarro A.G."/>
            <person name="Riley R."/>
            <person name="Rosling A."/>
            <person name="Salamov A."/>
            <person name="Schmidt O."/>
            <person name="Schmutz J."/>
            <person name="Skrede I."/>
            <person name="Stenlid J."/>
            <person name="Wiebenga A."/>
            <person name="Xie X."/>
            <person name="Kuees U."/>
            <person name="Hibbett D.S."/>
            <person name="Hoffmeister D."/>
            <person name="Hoegberg N."/>
            <person name="Martin F."/>
            <person name="Grigoriev I.V."/>
            <person name="Watkinson S.C."/>
        </authorList>
    </citation>
    <scope>NUCLEOTIDE SEQUENCE [LARGE SCALE GENOMIC DNA]</scope>
    <source>
        <strain evidence="2">strain S7.3</strain>
    </source>
</reference>
<accession>F8PYI0</accession>
<gene>
    <name evidence="1" type="ORF">SERLA73DRAFT_136997</name>
</gene>
<dbReference type="EMBL" id="GL945480">
    <property type="protein sequence ID" value="EGN98943.1"/>
    <property type="molecule type" value="Genomic_DNA"/>
</dbReference>
<organism evidence="2">
    <name type="scientific">Serpula lacrymans var. lacrymans (strain S7.3)</name>
    <name type="common">Dry rot fungus</name>
    <dbReference type="NCBI Taxonomy" id="936435"/>
    <lineage>
        <taxon>Eukaryota</taxon>
        <taxon>Fungi</taxon>
        <taxon>Dikarya</taxon>
        <taxon>Basidiomycota</taxon>
        <taxon>Agaricomycotina</taxon>
        <taxon>Agaricomycetes</taxon>
        <taxon>Agaricomycetidae</taxon>
        <taxon>Boletales</taxon>
        <taxon>Coniophorineae</taxon>
        <taxon>Serpulaceae</taxon>
        <taxon>Serpula</taxon>
    </lineage>
</organism>
<dbReference type="AlphaFoldDB" id="F8PYI0"/>
<evidence type="ECO:0000313" key="2">
    <source>
        <dbReference type="Proteomes" id="UP000008063"/>
    </source>
</evidence>
<proteinExistence type="predicted"/>
<dbReference type="HOGENOM" id="CLU_2943229_0_0_1"/>
<dbReference type="InParanoid" id="F8PYI0"/>
<evidence type="ECO:0000313" key="1">
    <source>
        <dbReference type="EMBL" id="EGN98943.1"/>
    </source>
</evidence>